<evidence type="ECO:0000313" key="2">
    <source>
        <dbReference type="Proteomes" id="UP001642464"/>
    </source>
</evidence>
<dbReference type="Gene3D" id="1.25.40.10">
    <property type="entry name" value="Tetratricopeptide repeat domain"/>
    <property type="match status" value="1"/>
</dbReference>
<comment type="caution">
    <text evidence="1">The sequence shown here is derived from an EMBL/GenBank/DDBJ whole genome shotgun (WGS) entry which is preliminary data.</text>
</comment>
<gene>
    <name evidence="1" type="ORF">SCF082_LOCUS4775</name>
</gene>
<dbReference type="InterPro" id="IPR011990">
    <property type="entry name" value="TPR-like_helical_dom_sf"/>
</dbReference>
<name>A0ABP0I1E3_9DINO</name>
<accession>A0ABP0I1E3</accession>
<proteinExistence type="predicted"/>
<dbReference type="PROSITE" id="PS51257">
    <property type="entry name" value="PROKAR_LIPOPROTEIN"/>
    <property type="match status" value="1"/>
</dbReference>
<organism evidence="1 2">
    <name type="scientific">Durusdinium trenchii</name>
    <dbReference type="NCBI Taxonomy" id="1381693"/>
    <lineage>
        <taxon>Eukaryota</taxon>
        <taxon>Sar</taxon>
        <taxon>Alveolata</taxon>
        <taxon>Dinophyceae</taxon>
        <taxon>Suessiales</taxon>
        <taxon>Symbiodiniaceae</taxon>
        <taxon>Durusdinium</taxon>
    </lineage>
</organism>
<protein>
    <submittedName>
        <fullName evidence="1">Chloroplastic</fullName>
    </submittedName>
</protein>
<dbReference type="EMBL" id="CAXAMM010002514">
    <property type="protein sequence ID" value="CAK8996417.1"/>
    <property type="molecule type" value="Genomic_DNA"/>
</dbReference>
<keyword evidence="2" id="KW-1185">Reference proteome</keyword>
<reference evidence="1 2" key="1">
    <citation type="submission" date="2024-02" db="EMBL/GenBank/DDBJ databases">
        <authorList>
            <person name="Chen Y."/>
            <person name="Shah S."/>
            <person name="Dougan E. K."/>
            <person name="Thang M."/>
            <person name="Chan C."/>
        </authorList>
    </citation>
    <scope>NUCLEOTIDE SEQUENCE [LARGE SCALE GENOMIC DNA]</scope>
</reference>
<evidence type="ECO:0000313" key="1">
    <source>
        <dbReference type="EMBL" id="CAK8996417.1"/>
    </source>
</evidence>
<sequence length="752" mass="84042">MLKKNDKTGSKLRPDLVTMGIGVSACGKGGKWPSCLHFLDLTKGQRVVPSMTLLNSVLDGLDRGGSGCWRRSLEILGLLHQERIDLDSLSIRSLMKASEANSNYVQIPAFIQRAEAWIEASTGHIRLTRNEKPNFEDEGFIMESFESIVDQTEVQEKVSLQQSNAWFEREPAAKNLVAWSAGALNSACLQRQHGRSDPDEGHGVDRQMKLEAIEEGYPANVPLVIILGLSNPEISPTRQRNVWTFEALSLSSGSEVLLNVNLNVTGFKIFGEFSGAYVTGTVLSPLAQNVVGIWFNLKSPLKASLETGQTSQMRLWLPPTFQPLPDCGTALNLFSLSYDVGRELVKNPFPTTISYLSLPSGTYCFDGYDEASGQWYVEMTIEQEVSYGLDYAFEFALTNPFRTPATSDNVWRFETLQNGVILHLRRSVPGFELEQIKEVRVTPSDTTTLLALHRLEFYIMSDKYIPGGSKIEITAPNGFIFTCAFFSTDDGLANTTTCYVRELNIAEFTMDTSDPLQPNSPFRLFVFVSNPEFTPQQNYWNFRIISPLAKTLDMRDYVQSFDITGRLEVDIQATFPYFGQINPLRIVFTQSTILNQADIGNELVLSGPDGFIFPTNCTGFRLRWSNQVDAPTSTRGYDIGFVFPPEGMTCRGYDNASVVVRFPNGAGLLRNNYTLEIDVSNPGYPPNATQWSFITRIRNDFEDERIADANRTLLGFELVELLPMRTDEGAARPGALALLPLALLWYVLLEQI</sequence>
<dbReference type="Proteomes" id="UP001642464">
    <property type="component" value="Unassembled WGS sequence"/>
</dbReference>